<feature type="domain" description="R13L1/DRL21-like LRR repeat region" evidence="1">
    <location>
        <begin position="6"/>
        <end position="79"/>
    </location>
</feature>
<comment type="caution">
    <text evidence="2">The sequence shown here is derived from an EMBL/GenBank/DDBJ whole genome shotgun (WGS) entry which is preliminary data.</text>
</comment>
<sequence length="95" mass="10727">MWTGVDKNNGKKVLERLLPHANVQELFIEGYPGVIFPGWVGSSTTFPKLTSLELRLMPNVEGWSSECLILPSRLQRLELRVSPKLRLPMPLPSSQ</sequence>
<dbReference type="InterPro" id="IPR056789">
    <property type="entry name" value="LRR_R13L1-DRL21"/>
</dbReference>
<organism evidence="2 3">
    <name type="scientific">Coptis chinensis</name>
    <dbReference type="NCBI Taxonomy" id="261450"/>
    <lineage>
        <taxon>Eukaryota</taxon>
        <taxon>Viridiplantae</taxon>
        <taxon>Streptophyta</taxon>
        <taxon>Embryophyta</taxon>
        <taxon>Tracheophyta</taxon>
        <taxon>Spermatophyta</taxon>
        <taxon>Magnoliopsida</taxon>
        <taxon>Ranunculales</taxon>
        <taxon>Ranunculaceae</taxon>
        <taxon>Coptidoideae</taxon>
        <taxon>Coptis</taxon>
    </lineage>
</organism>
<proteinExistence type="predicted"/>
<evidence type="ECO:0000313" key="3">
    <source>
        <dbReference type="Proteomes" id="UP000631114"/>
    </source>
</evidence>
<accession>A0A835LZD8</accession>
<evidence type="ECO:0000313" key="2">
    <source>
        <dbReference type="EMBL" id="KAF9613195.1"/>
    </source>
</evidence>
<dbReference type="OrthoDB" id="2973320at2759"/>
<protein>
    <recommendedName>
        <fullName evidence="1">R13L1/DRL21-like LRR repeat region domain-containing protein</fullName>
    </recommendedName>
</protein>
<dbReference type="Pfam" id="PF25019">
    <property type="entry name" value="LRR_R13L1-DRL21"/>
    <property type="match status" value="1"/>
</dbReference>
<dbReference type="Proteomes" id="UP000631114">
    <property type="component" value="Unassembled WGS sequence"/>
</dbReference>
<evidence type="ECO:0000259" key="1">
    <source>
        <dbReference type="Pfam" id="PF25019"/>
    </source>
</evidence>
<name>A0A835LZD8_9MAGN</name>
<dbReference type="AlphaFoldDB" id="A0A835LZD8"/>
<gene>
    <name evidence="2" type="ORF">IFM89_005997</name>
</gene>
<reference evidence="2 3" key="1">
    <citation type="submission" date="2020-10" db="EMBL/GenBank/DDBJ databases">
        <title>The Coptis chinensis genome and diversification of protoberbering-type alkaloids.</title>
        <authorList>
            <person name="Wang B."/>
            <person name="Shu S."/>
            <person name="Song C."/>
            <person name="Liu Y."/>
        </authorList>
    </citation>
    <scope>NUCLEOTIDE SEQUENCE [LARGE SCALE GENOMIC DNA]</scope>
    <source>
        <strain evidence="2">HL-2020</strain>
        <tissue evidence="2">Leaf</tissue>
    </source>
</reference>
<dbReference type="EMBL" id="JADFTS010000003">
    <property type="protein sequence ID" value="KAF9613195.1"/>
    <property type="molecule type" value="Genomic_DNA"/>
</dbReference>
<keyword evidence="3" id="KW-1185">Reference proteome</keyword>